<dbReference type="GO" id="GO:0045944">
    <property type="term" value="P:positive regulation of transcription by RNA polymerase II"/>
    <property type="evidence" value="ECO:0007669"/>
    <property type="project" value="TreeGrafter"/>
</dbReference>
<name>A0A9P0FJ96_BRAAE</name>
<keyword evidence="4" id="KW-1185">Reference proteome</keyword>
<evidence type="ECO:0000259" key="2">
    <source>
        <dbReference type="PROSITE" id="PS50888"/>
    </source>
</evidence>
<dbReference type="PROSITE" id="PS50888">
    <property type="entry name" value="BHLH"/>
    <property type="match status" value="1"/>
</dbReference>
<dbReference type="InterPro" id="IPR011598">
    <property type="entry name" value="bHLH_dom"/>
</dbReference>
<dbReference type="GO" id="GO:0000981">
    <property type="term" value="F:DNA-binding transcription factor activity, RNA polymerase II-specific"/>
    <property type="evidence" value="ECO:0007669"/>
    <property type="project" value="TreeGrafter"/>
</dbReference>
<feature type="domain" description="BHLH" evidence="2">
    <location>
        <begin position="151"/>
        <end position="203"/>
    </location>
</feature>
<dbReference type="PANTHER" id="PTHR19290:SF163">
    <property type="entry name" value="BASIC HELIX-LOOP-HELIX NEURAL TRANSCRIPTION FACTOR TAP"/>
    <property type="match status" value="1"/>
</dbReference>
<dbReference type="GO" id="GO:0070888">
    <property type="term" value="F:E-box binding"/>
    <property type="evidence" value="ECO:0007669"/>
    <property type="project" value="TreeGrafter"/>
</dbReference>
<accession>A0A9P0FJ96</accession>
<dbReference type="InterPro" id="IPR050359">
    <property type="entry name" value="bHLH_transcription_factors"/>
</dbReference>
<dbReference type="CDD" id="cd11428">
    <property type="entry name" value="bHLH_TS_NGN"/>
    <property type="match status" value="1"/>
</dbReference>
<dbReference type="GO" id="GO:0007423">
    <property type="term" value="P:sensory organ development"/>
    <property type="evidence" value="ECO:0007669"/>
    <property type="project" value="TreeGrafter"/>
</dbReference>
<dbReference type="InterPro" id="IPR036638">
    <property type="entry name" value="HLH_DNA-bd_sf"/>
</dbReference>
<dbReference type="PANTHER" id="PTHR19290">
    <property type="entry name" value="BASIC HELIX-LOOP-HELIX PROTEIN NEUROGENIN-RELATED"/>
    <property type="match status" value="1"/>
</dbReference>
<evidence type="ECO:0000313" key="3">
    <source>
        <dbReference type="EMBL" id="CAH0557307.1"/>
    </source>
</evidence>
<dbReference type="SUPFAM" id="SSF47459">
    <property type="entry name" value="HLH, helix-loop-helix DNA-binding domain"/>
    <property type="match status" value="1"/>
</dbReference>
<dbReference type="GO" id="GO:0061564">
    <property type="term" value="P:axon development"/>
    <property type="evidence" value="ECO:0007669"/>
    <property type="project" value="TreeGrafter"/>
</dbReference>
<feature type="compositionally biased region" description="Polar residues" evidence="1">
    <location>
        <begin position="107"/>
        <end position="117"/>
    </location>
</feature>
<dbReference type="Gene3D" id="4.10.280.10">
    <property type="entry name" value="Helix-loop-helix DNA-binding domain"/>
    <property type="match status" value="1"/>
</dbReference>
<dbReference type="Proteomes" id="UP001154078">
    <property type="component" value="Chromosome 5"/>
</dbReference>
<proteinExistence type="predicted"/>
<dbReference type="SMART" id="SM00353">
    <property type="entry name" value="HLH"/>
    <property type="match status" value="1"/>
</dbReference>
<evidence type="ECO:0000313" key="4">
    <source>
        <dbReference type="Proteomes" id="UP001154078"/>
    </source>
</evidence>
<dbReference type="Pfam" id="PF00010">
    <property type="entry name" value="HLH"/>
    <property type="match status" value="1"/>
</dbReference>
<evidence type="ECO:0000256" key="1">
    <source>
        <dbReference type="SAM" id="MobiDB-lite"/>
    </source>
</evidence>
<sequence length="322" mass="37239">MDHSYEDSCDSGFELSFKSESTEYTDDRSDLYDMDYESPHKKIKIEDPNMNQELYEKFNTAFHSSLVELDRRIQPIDVYRGFESGESCRRNLFGGTDEMEFYYPLQNDPSKTSTPTKNDSKEVKTKKKYATGRNRVTRAKSPTQVIKIKRVRRLKANDRERNRMHMLNEALDKLRCVLPAFPEDTKLTKIETLRFAHNYIHALSQAVNDIEKFSNPNSDSVVVNVGNVVVSINKYGNSIQSRNFDQNMSNAIVTSGSITNASFMADYNMASDMSSPSSDNQSQYEFPQEVTHNYMPNDYGNVTTNYYNYNNNLLYNYNSYRG</sequence>
<organism evidence="3 4">
    <name type="scientific">Brassicogethes aeneus</name>
    <name type="common">Rape pollen beetle</name>
    <name type="synonym">Meligethes aeneus</name>
    <dbReference type="NCBI Taxonomy" id="1431903"/>
    <lineage>
        <taxon>Eukaryota</taxon>
        <taxon>Metazoa</taxon>
        <taxon>Ecdysozoa</taxon>
        <taxon>Arthropoda</taxon>
        <taxon>Hexapoda</taxon>
        <taxon>Insecta</taxon>
        <taxon>Pterygota</taxon>
        <taxon>Neoptera</taxon>
        <taxon>Endopterygota</taxon>
        <taxon>Coleoptera</taxon>
        <taxon>Polyphaga</taxon>
        <taxon>Cucujiformia</taxon>
        <taxon>Nitidulidae</taxon>
        <taxon>Meligethinae</taxon>
        <taxon>Brassicogethes</taxon>
    </lineage>
</organism>
<reference evidence="3" key="1">
    <citation type="submission" date="2021-12" db="EMBL/GenBank/DDBJ databases">
        <authorList>
            <person name="King R."/>
        </authorList>
    </citation>
    <scope>NUCLEOTIDE SEQUENCE</scope>
</reference>
<dbReference type="OrthoDB" id="5969565at2759"/>
<dbReference type="GO" id="GO:0046983">
    <property type="term" value="F:protein dimerization activity"/>
    <property type="evidence" value="ECO:0007669"/>
    <property type="project" value="InterPro"/>
</dbReference>
<gene>
    <name evidence="3" type="ORF">MELIAE_LOCUS8056</name>
</gene>
<dbReference type="AlphaFoldDB" id="A0A9P0FJ96"/>
<dbReference type="EMBL" id="OV121136">
    <property type="protein sequence ID" value="CAH0557307.1"/>
    <property type="molecule type" value="Genomic_DNA"/>
</dbReference>
<feature type="region of interest" description="Disordered" evidence="1">
    <location>
        <begin position="104"/>
        <end position="126"/>
    </location>
</feature>
<protein>
    <recommendedName>
        <fullName evidence="2">BHLH domain-containing protein</fullName>
    </recommendedName>
</protein>
<dbReference type="GO" id="GO:0005634">
    <property type="term" value="C:nucleus"/>
    <property type="evidence" value="ECO:0007669"/>
    <property type="project" value="TreeGrafter"/>
</dbReference>